<keyword evidence="1" id="KW-0472">Membrane</keyword>
<sequence length="914" mass="103716">MKKEYIRPLILSLIAIVCLAIGISLTIIGAINISNGVKKTNNNDNKSTTHIIKGKSTFTTTSNKGIISSTLSSSTTTKKKPNIPYYPSRSGIVFGILSEFNMDVNAFQYITQTMIPNIISGNWTHPERVGASNFDKYIKNQIVPFNESDFNTIKKNISSFSWIPGNVNISSQLNFIRQEFLRTLPLEDKYLQTIIFTSNSDKEDIENSITDAMILNESGQLIIVGVGRKVDESLLKKLSKNVMIWYYGGNEKEITKQLESMIVNFNPNTFTITTTVPPKIFNISTIGYKTSKIINSSYQTTTHQLITTSTKKPYINYNPCFTNIILAVDTSSDVLTPIQFQDEIRLISNHITFTWNHYERVALVSYDENVDTLFTFNTTVDSFDFNQKINTFTQNKGSSLTRLLSALLTLQTRNQKELSIFIFISKLNYGDLQFAKIYSQQLLKKGKLNFIILNKNVSPYDLLSLNASKIISYNFTRNDIPNINKFFETSYSCNFIPSLPLPSTTKTTLPIVTTSLPTTINPSYYYPPKSAIIFAIDSQKNIDNNLYQNIKYYITNIIIKSQWNHPSRVGIFGYDSNKNTETSPFGLSQFSDIKQIVNGFQQLSGDCLISIGLEETKLQYYTSLQNDIKYMQTIIFTSCSNINDIDNSTSNAFFLNEMGQLIIVGVGKNVKKENLLKLTNKVVIWDGNVNDNNTSDILEDWIVNFNPSNLKTTTTTGSPETTIPTNISTTMLPWTSYYPCKTNIILAIDASSDVMTSSQFNNEINLIGNILINNWTHYDRISLSWYNNVPSTFFSYNTIMNKKDFDKILKLVIQEPGYSLSKLLSTLTYLQNNNTFKTSTFIFISKVDDTDIENSRIFANTLLKEGTLNFITIGNNITLNELSKLYTLNPSNVFQWNYENSNDIITFFNQSFDC</sequence>
<evidence type="ECO:0000313" key="4">
    <source>
        <dbReference type="WBParaSite" id="SSTP_0001198300.1"/>
    </source>
</evidence>
<accession>A0A0K0ERA0</accession>
<dbReference type="InterPro" id="IPR002035">
    <property type="entry name" value="VWF_A"/>
</dbReference>
<protein>
    <submittedName>
        <fullName evidence="4 5">VWFA domain-containing protein</fullName>
    </submittedName>
</protein>
<dbReference type="AlphaFoldDB" id="A0A0K0ERA0"/>
<keyword evidence="1" id="KW-0812">Transmembrane</keyword>
<dbReference type="WBParaSite" id="SSTP_0001198300.1">
    <property type="protein sequence ID" value="SSTP_0001198300.1"/>
    <property type="gene ID" value="SSTP_0001198300"/>
</dbReference>
<keyword evidence="3" id="KW-1185">Reference proteome</keyword>
<dbReference type="PROSITE" id="PS50234">
    <property type="entry name" value="VWFA"/>
    <property type="match status" value="1"/>
</dbReference>
<reference evidence="4" key="1">
    <citation type="submission" date="2015-08" db="UniProtKB">
        <authorList>
            <consortium name="WormBaseParasite"/>
        </authorList>
    </citation>
    <scope>IDENTIFICATION</scope>
</reference>
<organism evidence="4">
    <name type="scientific">Strongyloides stercoralis</name>
    <name type="common">Threadworm</name>
    <dbReference type="NCBI Taxonomy" id="6248"/>
    <lineage>
        <taxon>Eukaryota</taxon>
        <taxon>Metazoa</taxon>
        <taxon>Ecdysozoa</taxon>
        <taxon>Nematoda</taxon>
        <taxon>Chromadorea</taxon>
        <taxon>Rhabditida</taxon>
        <taxon>Tylenchina</taxon>
        <taxon>Panagrolaimomorpha</taxon>
        <taxon>Strongyloidoidea</taxon>
        <taxon>Strongyloididae</taxon>
        <taxon>Strongyloides</taxon>
    </lineage>
</organism>
<feature type="transmembrane region" description="Helical" evidence="1">
    <location>
        <begin position="9"/>
        <end position="31"/>
    </location>
</feature>
<dbReference type="Proteomes" id="UP000035681">
    <property type="component" value="Unplaced"/>
</dbReference>
<evidence type="ECO:0000259" key="2">
    <source>
        <dbReference type="PROSITE" id="PS50234"/>
    </source>
</evidence>
<feature type="domain" description="VWFA" evidence="2">
    <location>
        <begin position="531"/>
        <end position="706"/>
    </location>
</feature>
<dbReference type="STRING" id="6248.A0A0K0ERA0"/>
<dbReference type="InterPro" id="IPR036465">
    <property type="entry name" value="vWFA_dom_sf"/>
</dbReference>
<evidence type="ECO:0000313" key="5">
    <source>
        <dbReference type="WBParaSite" id="TCONS_00002511.p1"/>
    </source>
</evidence>
<proteinExistence type="predicted"/>
<keyword evidence="1" id="KW-1133">Transmembrane helix</keyword>
<dbReference type="WBParaSite" id="TCONS_00002511.p1">
    <property type="protein sequence ID" value="TCONS_00002511.p1"/>
    <property type="gene ID" value="XLOC_002353"/>
</dbReference>
<evidence type="ECO:0000313" key="3">
    <source>
        <dbReference type="Proteomes" id="UP000035681"/>
    </source>
</evidence>
<evidence type="ECO:0000256" key="1">
    <source>
        <dbReference type="SAM" id="Phobius"/>
    </source>
</evidence>
<name>A0A0K0ERA0_STRER</name>
<dbReference type="SUPFAM" id="SSF53300">
    <property type="entry name" value="vWA-like"/>
    <property type="match status" value="4"/>
</dbReference>
<dbReference type="Gene3D" id="3.40.50.410">
    <property type="entry name" value="von Willebrand factor, type A domain"/>
    <property type="match status" value="4"/>
</dbReference>